<feature type="non-terminal residue" evidence="1">
    <location>
        <position position="333"/>
    </location>
</feature>
<reference evidence="1" key="1">
    <citation type="submission" date="2019-10" db="EMBL/GenBank/DDBJ databases">
        <authorList>
            <consortium name="DOE Joint Genome Institute"/>
            <person name="Kuo A."/>
            <person name="Miyauchi S."/>
            <person name="Kiss E."/>
            <person name="Drula E."/>
            <person name="Kohler A."/>
            <person name="Sanchez-Garcia M."/>
            <person name="Andreopoulos B."/>
            <person name="Barry K.W."/>
            <person name="Bonito G."/>
            <person name="Buee M."/>
            <person name="Carver A."/>
            <person name="Chen C."/>
            <person name="Cichocki N."/>
            <person name="Clum A."/>
            <person name="Culley D."/>
            <person name="Crous P.W."/>
            <person name="Fauchery L."/>
            <person name="Girlanda M."/>
            <person name="Hayes R."/>
            <person name="Keri Z."/>
            <person name="Labutti K."/>
            <person name="Lipzen A."/>
            <person name="Lombard V."/>
            <person name="Magnuson J."/>
            <person name="Maillard F."/>
            <person name="Morin E."/>
            <person name="Murat C."/>
            <person name="Nolan M."/>
            <person name="Ohm R."/>
            <person name="Pangilinan J."/>
            <person name="Pereira M."/>
            <person name="Perotto S."/>
            <person name="Peter M."/>
            <person name="Riley R."/>
            <person name="Sitrit Y."/>
            <person name="Stielow B."/>
            <person name="Szollosi G."/>
            <person name="Zifcakova L."/>
            <person name="Stursova M."/>
            <person name="Spatafora J.W."/>
            <person name="Tedersoo L."/>
            <person name="Vaario L.-M."/>
            <person name="Yamada A."/>
            <person name="Yan M."/>
            <person name="Wang P."/>
            <person name="Xu J."/>
            <person name="Bruns T."/>
            <person name="Baldrian P."/>
            <person name="Vilgalys R."/>
            <person name="Henrissat B."/>
            <person name="Grigoriev I.V."/>
            <person name="Hibbett D."/>
            <person name="Nagy L.G."/>
            <person name="Martin F.M."/>
        </authorList>
    </citation>
    <scope>NUCLEOTIDE SEQUENCE</scope>
    <source>
        <strain evidence="1">P2</strain>
    </source>
</reference>
<proteinExistence type="predicted"/>
<evidence type="ECO:0000313" key="1">
    <source>
        <dbReference type="EMBL" id="KAF9642823.1"/>
    </source>
</evidence>
<protein>
    <submittedName>
        <fullName evidence="1">Uncharacterized protein</fullName>
    </submittedName>
</protein>
<sequence>MCQSRRIEVEEKDKVDLLVERLIVWYHQNRFEGRYFLMLCNFMDLNAAVQLANQQAITKKHIEDYERLILRYLSGMMIMFKDTPLQPIHHVSMHAGEFLRLFGPTHSVRTPGFERFNEKLGLQNTNRKSGELEATFTMTACRTANLEWVMQGQGLQDSVRPLVEAFSKVYNEDHRGTRLADEAHFPPNKPPKMVMLNHHVHQLLLQIVNDTSTTGSHSFHTPDALELEKVSIYGIIYANEKFLPRDSNIIFWRPGVCYQPGATFLTVSQHHLIANSNIRNVYRRFGFAGGFLCDAEEDNRLLVIRSEDVVCHFAKTALEPKEEKLMHALPLNT</sequence>
<comment type="caution">
    <text evidence="1">The sequence shown here is derived from an EMBL/GenBank/DDBJ whole genome shotgun (WGS) entry which is preliminary data.</text>
</comment>
<accession>A0ACB6YZT9</accession>
<evidence type="ECO:0000313" key="2">
    <source>
        <dbReference type="Proteomes" id="UP000886501"/>
    </source>
</evidence>
<organism evidence="1 2">
    <name type="scientific">Thelephora ganbajun</name>
    <name type="common">Ganba fungus</name>
    <dbReference type="NCBI Taxonomy" id="370292"/>
    <lineage>
        <taxon>Eukaryota</taxon>
        <taxon>Fungi</taxon>
        <taxon>Dikarya</taxon>
        <taxon>Basidiomycota</taxon>
        <taxon>Agaricomycotina</taxon>
        <taxon>Agaricomycetes</taxon>
        <taxon>Thelephorales</taxon>
        <taxon>Thelephoraceae</taxon>
        <taxon>Thelephora</taxon>
    </lineage>
</organism>
<gene>
    <name evidence="1" type="ORF">BDM02DRAFT_3132841</name>
</gene>
<dbReference type="EMBL" id="MU118346">
    <property type="protein sequence ID" value="KAF9642823.1"/>
    <property type="molecule type" value="Genomic_DNA"/>
</dbReference>
<dbReference type="Proteomes" id="UP000886501">
    <property type="component" value="Unassembled WGS sequence"/>
</dbReference>
<reference evidence="1" key="2">
    <citation type="journal article" date="2020" name="Nat. Commun.">
        <title>Large-scale genome sequencing of mycorrhizal fungi provides insights into the early evolution of symbiotic traits.</title>
        <authorList>
            <person name="Miyauchi S."/>
            <person name="Kiss E."/>
            <person name="Kuo A."/>
            <person name="Drula E."/>
            <person name="Kohler A."/>
            <person name="Sanchez-Garcia M."/>
            <person name="Morin E."/>
            <person name="Andreopoulos B."/>
            <person name="Barry K.W."/>
            <person name="Bonito G."/>
            <person name="Buee M."/>
            <person name="Carver A."/>
            <person name="Chen C."/>
            <person name="Cichocki N."/>
            <person name="Clum A."/>
            <person name="Culley D."/>
            <person name="Crous P.W."/>
            <person name="Fauchery L."/>
            <person name="Girlanda M."/>
            <person name="Hayes R.D."/>
            <person name="Keri Z."/>
            <person name="LaButti K."/>
            <person name="Lipzen A."/>
            <person name="Lombard V."/>
            <person name="Magnuson J."/>
            <person name="Maillard F."/>
            <person name="Murat C."/>
            <person name="Nolan M."/>
            <person name="Ohm R.A."/>
            <person name="Pangilinan J."/>
            <person name="Pereira M.F."/>
            <person name="Perotto S."/>
            <person name="Peter M."/>
            <person name="Pfister S."/>
            <person name="Riley R."/>
            <person name="Sitrit Y."/>
            <person name="Stielow J.B."/>
            <person name="Szollosi G."/>
            <person name="Zifcakova L."/>
            <person name="Stursova M."/>
            <person name="Spatafora J.W."/>
            <person name="Tedersoo L."/>
            <person name="Vaario L.M."/>
            <person name="Yamada A."/>
            <person name="Yan M."/>
            <person name="Wang P."/>
            <person name="Xu J."/>
            <person name="Bruns T."/>
            <person name="Baldrian P."/>
            <person name="Vilgalys R."/>
            <person name="Dunand C."/>
            <person name="Henrissat B."/>
            <person name="Grigoriev I.V."/>
            <person name="Hibbett D."/>
            <person name="Nagy L.G."/>
            <person name="Martin F.M."/>
        </authorList>
    </citation>
    <scope>NUCLEOTIDE SEQUENCE</scope>
    <source>
        <strain evidence="1">P2</strain>
    </source>
</reference>
<keyword evidence="2" id="KW-1185">Reference proteome</keyword>
<name>A0ACB6YZT9_THEGA</name>